<dbReference type="Gene3D" id="3.30.70.330">
    <property type="match status" value="1"/>
</dbReference>
<keyword evidence="3 8" id="KW-0863">Zinc-finger</keyword>
<organism evidence="12 13">
    <name type="scientific">Dioscorea zingiberensis</name>
    <dbReference type="NCBI Taxonomy" id="325984"/>
    <lineage>
        <taxon>Eukaryota</taxon>
        <taxon>Viridiplantae</taxon>
        <taxon>Streptophyta</taxon>
        <taxon>Embryophyta</taxon>
        <taxon>Tracheophyta</taxon>
        <taxon>Spermatophyta</taxon>
        <taxon>Magnoliopsida</taxon>
        <taxon>Liliopsida</taxon>
        <taxon>Dioscoreales</taxon>
        <taxon>Dioscoreaceae</taxon>
        <taxon>Dioscorea</taxon>
    </lineage>
</organism>
<keyword evidence="6" id="KW-0238">DNA-binding</keyword>
<dbReference type="InterPro" id="IPR035979">
    <property type="entry name" value="RBD_domain_sf"/>
</dbReference>
<evidence type="ECO:0000256" key="2">
    <source>
        <dbReference type="ARBA" id="ARBA00022737"/>
    </source>
</evidence>
<feature type="compositionally biased region" description="Basic and acidic residues" evidence="9">
    <location>
        <begin position="640"/>
        <end position="658"/>
    </location>
</feature>
<dbReference type="InterPro" id="IPR012677">
    <property type="entry name" value="Nucleotide-bd_a/b_plait_sf"/>
</dbReference>
<feature type="compositionally biased region" description="Basic and acidic residues" evidence="9">
    <location>
        <begin position="757"/>
        <end position="773"/>
    </location>
</feature>
<feature type="region of interest" description="Disordered" evidence="9">
    <location>
        <begin position="558"/>
        <end position="624"/>
    </location>
</feature>
<feature type="compositionally biased region" description="Basic and acidic residues" evidence="9">
    <location>
        <begin position="696"/>
        <end position="708"/>
    </location>
</feature>
<dbReference type="PANTHER" id="PTHR12620">
    <property type="entry name" value="U2 SNRNP AUXILIARY FACTOR, SMALL SUBUNIT"/>
    <property type="match status" value="1"/>
</dbReference>
<feature type="zinc finger region" description="C3H1-type" evidence="8">
    <location>
        <begin position="345"/>
        <end position="375"/>
    </location>
</feature>
<evidence type="ECO:0000313" key="13">
    <source>
        <dbReference type="Proteomes" id="UP001085076"/>
    </source>
</evidence>
<dbReference type="GO" id="GO:0008270">
    <property type="term" value="F:zinc ion binding"/>
    <property type="evidence" value="ECO:0007669"/>
    <property type="project" value="UniProtKB-KW"/>
</dbReference>
<feature type="domain" description="C3H1-type" evidence="11">
    <location>
        <begin position="211"/>
        <end position="239"/>
    </location>
</feature>
<evidence type="ECO:0000256" key="3">
    <source>
        <dbReference type="ARBA" id="ARBA00022771"/>
    </source>
</evidence>
<evidence type="ECO:0000256" key="5">
    <source>
        <dbReference type="ARBA" id="ARBA00022884"/>
    </source>
</evidence>
<dbReference type="FunFam" id="3.30.70.330:FF:000318">
    <property type="entry name" value="Zinc finger CCCH domain-containing protein 5"/>
    <property type="match status" value="1"/>
</dbReference>
<protein>
    <recommendedName>
        <fullName evidence="14">Zinc finger CCCH domain-containing protein 5</fullName>
    </recommendedName>
</protein>
<sequence>MADTVTAGASPPPEIDGGGAEPSRKVKRKTAKKQKRKQARKEAAIREREEEEARLNDPEEQLRLRIKEQEEAEASERERKAFEERERAWLEAAAAWRAEEEERRRWLEESQKEIEKIAHTNDELEDEDWEFIEEGPAEIIWQGNEIIVKKKKVRVAKQSAGKQKHEEDDDRPTSNPLPPQSEAFASYMHTPSTSAREVENASQQIPNFGTEQDKTHCPFHLKTGACRFGSRCSRVHFYPDKSCTLLIKNMYNGPGLAWEQDEGLEYTDEEVERCYEEFYEDVHTEFLKFGELINFKVCRNGSYHLRGNVYVHYKALESAILAFNTMNSRYFAGKQITCEFVGVTRWKVAICGEYMKSRLKTCSRGTACNFIHCFRNPGGDYEWADWDNPPPKYWIRKMSALFGPSNELGYDMQIEPKSQEKPRGSNRKKIPMENRCVSRSTHSEMDKSNSGSDTDGVRNLSNNDSIRNDCSSRRKDRNLRKHKHYEDKHRSSSHSYSTKHRPHGHCSSKDYSKEMGRGSVKKYSDIDEECSSKYRKGDKRKHSPTEDLSMPQMEIIFKEQPKSSKYHKEFRSPDQYSDYYHDNRYQRSVDANERYDGKYCSDDMDSDRENSHGNKLHHRKFLNEDGEHERYEYNYFTNHVSDDHGRDGKKGKPMRQDAKQIFFSDDFDDDRENNISRKSQDSSWHNVATPSPSQVKLDEPRNSSEESGHGSQRSHKRHNTSGRKRNHHQEKYEDIEQVTRHHDRHSRSDRKRRRRHENLGHKNIKQETGHSDSDGFVYNKNVQKIPSRSQSPVFQSDCFAEDSSKQ</sequence>
<reference evidence="12" key="1">
    <citation type="submission" date="2021-03" db="EMBL/GenBank/DDBJ databases">
        <authorList>
            <person name="Li Z."/>
            <person name="Yang C."/>
        </authorList>
    </citation>
    <scope>NUCLEOTIDE SEQUENCE</scope>
    <source>
        <strain evidence="12">Dzin_1.0</strain>
        <tissue evidence="12">Leaf</tissue>
    </source>
</reference>
<evidence type="ECO:0000256" key="7">
    <source>
        <dbReference type="PROSITE-ProRule" id="PRU00176"/>
    </source>
</evidence>
<name>A0A9D5CB87_9LILI</name>
<feature type="compositionally biased region" description="Basic residues" evidence="9">
    <location>
        <begin position="712"/>
        <end position="728"/>
    </location>
</feature>
<evidence type="ECO:0000313" key="12">
    <source>
        <dbReference type="EMBL" id="KAJ0969402.1"/>
    </source>
</evidence>
<feature type="region of interest" description="Disordered" evidence="9">
    <location>
        <begin position="158"/>
        <end position="184"/>
    </location>
</feature>
<dbReference type="InterPro" id="IPR009145">
    <property type="entry name" value="U2AF_small"/>
</dbReference>
<feature type="compositionally biased region" description="Basic and acidic residues" evidence="9">
    <location>
        <begin position="579"/>
        <end position="612"/>
    </location>
</feature>
<feature type="compositionally biased region" description="Basic and acidic residues" evidence="9">
    <location>
        <begin position="729"/>
        <end position="740"/>
    </location>
</feature>
<dbReference type="GO" id="GO:0000398">
    <property type="term" value="P:mRNA splicing, via spliceosome"/>
    <property type="evidence" value="ECO:0007669"/>
    <property type="project" value="InterPro"/>
</dbReference>
<dbReference type="SMART" id="SM00361">
    <property type="entry name" value="RRM_1"/>
    <property type="match status" value="1"/>
</dbReference>
<feature type="compositionally biased region" description="Basic residues" evidence="9">
    <location>
        <begin position="741"/>
        <end position="756"/>
    </location>
</feature>
<feature type="region of interest" description="Disordered" evidence="9">
    <location>
        <begin position="414"/>
        <end position="525"/>
    </location>
</feature>
<dbReference type="Pfam" id="PF00642">
    <property type="entry name" value="zf-CCCH"/>
    <property type="match status" value="2"/>
</dbReference>
<feature type="zinc finger region" description="C3H1-type" evidence="8">
    <location>
        <begin position="211"/>
        <end position="239"/>
    </location>
</feature>
<feature type="compositionally biased region" description="Basic residues" evidence="9">
    <location>
        <begin position="497"/>
        <end position="506"/>
    </location>
</feature>
<keyword evidence="5 7" id="KW-0694">RNA-binding</keyword>
<dbReference type="PROSITE" id="PS50102">
    <property type="entry name" value="RRM"/>
    <property type="match status" value="1"/>
</dbReference>
<proteinExistence type="predicted"/>
<dbReference type="PRINTS" id="PR01848">
    <property type="entry name" value="U2AUXFACTOR"/>
</dbReference>
<feature type="compositionally biased region" description="Polar residues" evidence="9">
    <location>
        <begin position="681"/>
        <end position="694"/>
    </location>
</feature>
<comment type="caution">
    <text evidence="12">The sequence shown here is derived from an EMBL/GenBank/DDBJ whole genome shotgun (WGS) entry which is preliminary data.</text>
</comment>
<accession>A0A9D5CB87</accession>
<dbReference type="AlphaFoldDB" id="A0A9D5CB87"/>
<feature type="region of interest" description="Disordered" evidence="9">
    <location>
        <begin position="638"/>
        <end position="806"/>
    </location>
</feature>
<evidence type="ECO:0000259" key="11">
    <source>
        <dbReference type="PROSITE" id="PS50103"/>
    </source>
</evidence>
<feature type="compositionally biased region" description="Basic residues" evidence="9">
    <location>
        <begin position="25"/>
        <end position="39"/>
    </location>
</feature>
<feature type="compositionally biased region" description="Basic and acidic residues" evidence="9">
    <location>
        <begin position="558"/>
        <end position="572"/>
    </location>
</feature>
<dbReference type="EMBL" id="JAGGNH010000006">
    <property type="protein sequence ID" value="KAJ0969402.1"/>
    <property type="molecule type" value="Genomic_DNA"/>
</dbReference>
<keyword evidence="1 8" id="KW-0479">Metal-binding</keyword>
<evidence type="ECO:0000256" key="4">
    <source>
        <dbReference type="ARBA" id="ARBA00022833"/>
    </source>
</evidence>
<feature type="compositionally biased region" description="Polar residues" evidence="9">
    <location>
        <begin position="448"/>
        <end position="465"/>
    </location>
</feature>
<feature type="compositionally biased region" description="Basic and acidic residues" evidence="9">
    <location>
        <begin position="40"/>
        <end position="59"/>
    </location>
</feature>
<evidence type="ECO:0000256" key="9">
    <source>
        <dbReference type="SAM" id="MobiDB-lite"/>
    </source>
</evidence>
<dbReference type="GO" id="GO:0003723">
    <property type="term" value="F:RNA binding"/>
    <property type="evidence" value="ECO:0007669"/>
    <property type="project" value="UniProtKB-UniRule"/>
</dbReference>
<evidence type="ECO:0000259" key="10">
    <source>
        <dbReference type="PROSITE" id="PS50102"/>
    </source>
</evidence>
<dbReference type="CDD" id="cd12540">
    <property type="entry name" value="RRM_U2AFBPL"/>
    <property type="match status" value="1"/>
</dbReference>
<evidence type="ECO:0000256" key="8">
    <source>
        <dbReference type="PROSITE-ProRule" id="PRU00723"/>
    </source>
</evidence>
<keyword evidence="4 8" id="KW-0862">Zinc</keyword>
<dbReference type="InterPro" id="IPR003954">
    <property type="entry name" value="RRM_euk-type"/>
</dbReference>
<evidence type="ECO:0000256" key="6">
    <source>
        <dbReference type="ARBA" id="ARBA00023125"/>
    </source>
</evidence>
<gene>
    <name evidence="12" type="ORF">J5N97_022279</name>
</gene>
<dbReference type="OrthoDB" id="423462at2759"/>
<keyword evidence="13" id="KW-1185">Reference proteome</keyword>
<feature type="compositionally biased region" description="Polar residues" evidence="9">
    <location>
        <begin position="780"/>
        <end position="794"/>
    </location>
</feature>
<feature type="compositionally biased region" description="Basic residues" evidence="9">
    <location>
        <begin position="474"/>
        <end position="483"/>
    </location>
</feature>
<keyword evidence="2" id="KW-0677">Repeat</keyword>
<dbReference type="InterPro" id="IPR000571">
    <property type="entry name" value="Znf_CCCH"/>
</dbReference>
<evidence type="ECO:0000256" key="1">
    <source>
        <dbReference type="ARBA" id="ARBA00022723"/>
    </source>
</evidence>
<dbReference type="Proteomes" id="UP001085076">
    <property type="component" value="Miscellaneous, Linkage group lg06"/>
</dbReference>
<dbReference type="InterPro" id="IPR000504">
    <property type="entry name" value="RRM_dom"/>
</dbReference>
<feature type="domain" description="RRM" evidence="10">
    <location>
        <begin position="243"/>
        <end position="343"/>
    </location>
</feature>
<dbReference type="GO" id="GO:0089701">
    <property type="term" value="C:U2AF complex"/>
    <property type="evidence" value="ECO:0007669"/>
    <property type="project" value="InterPro"/>
</dbReference>
<dbReference type="GO" id="GO:0003677">
    <property type="term" value="F:DNA binding"/>
    <property type="evidence" value="ECO:0007669"/>
    <property type="project" value="UniProtKB-KW"/>
</dbReference>
<dbReference type="SMART" id="SM00356">
    <property type="entry name" value="ZnF_C3H1"/>
    <property type="match status" value="2"/>
</dbReference>
<reference evidence="12" key="2">
    <citation type="journal article" date="2022" name="Hortic Res">
        <title>The genome of Dioscorea zingiberensis sheds light on the biosynthesis, origin and evolution of the medicinally important diosgenin saponins.</title>
        <authorList>
            <person name="Li Y."/>
            <person name="Tan C."/>
            <person name="Li Z."/>
            <person name="Guo J."/>
            <person name="Li S."/>
            <person name="Chen X."/>
            <person name="Wang C."/>
            <person name="Dai X."/>
            <person name="Yang H."/>
            <person name="Song W."/>
            <person name="Hou L."/>
            <person name="Xu J."/>
            <person name="Tong Z."/>
            <person name="Xu A."/>
            <person name="Yuan X."/>
            <person name="Wang W."/>
            <person name="Yang Q."/>
            <person name="Chen L."/>
            <person name="Sun Z."/>
            <person name="Wang K."/>
            <person name="Pan B."/>
            <person name="Chen J."/>
            <person name="Bao Y."/>
            <person name="Liu F."/>
            <person name="Qi X."/>
            <person name="Gang D.R."/>
            <person name="Wen J."/>
            <person name="Li J."/>
        </authorList>
    </citation>
    <scope>NUCLEOTIDE SEQUENCE</scope>
    <source>
        <strain evidence="12">Dzin_1.0</strain>
    </source>
</reference>
<feature type="region of interest" description="Disordered" evidence="9">
    <location>
        <begin position="1"/>
        <end position="59"/>
    </location>
</feature>
<dbReference type="SUPFAM" id="SSF54928">
    <property type="entry name" value="RNA-binding domain, RBD"/>
    <property type="match status" value="1"/>
</dbReference>
<feature type="domain" description="C3H1-type" evidence="11">
    <location>
        <begin position="345"/>
        <end position="375"/>
    </location>
</feature>
<evidence type="ECO:0008006" key="14">
    <source>
        <dbReference type="Google" id="ProtNLM"/>
    </source>
</evidence>
<feature type="compositionally biased region" description="Basic and acidic residues" evidence="9">
    <location>
        <begin position="507"/>
        <end position="516"/>
    </location>
</feature>
<dbReference type="PROSITE" id="PS50103">
    <property type="entry name" value="ZF_C3H1"/>
    <property type="match status" value="2"/>
</dbReference>